<feature type="domain" description="Chromo" evidence="9">
    <location>
        <begin position="3"/>
        <end position="85"/>
    </location>
</feature>
<dbReference type="GO" id="GO:0032221">
    <property type="term" value="C:Rpd3S complex"/>
    <property type="evidence" value="ECO:0007669"/>
    <property type="project" value="TreeGrafter"/>
</dbReference>
<evidence type="ECO:0000313" key="10">
    <source>
        <dbReference type="EMBL" id="WFD36623.1"/>
    </source>
</evidence>
<feature type="region of interest" description="Disordered" evidence="8">
    <location>
        <begin position="88"/>
        <end position="130"/>
    </location>
</feature>
<dbReference type="EMBL" id="CP119881">
    <property type="protein sequence ID" value="WFD36623.1"/>
    <property type="molecule type" value="Genomic_DNA"/>
</dbReference>
<keyword evidence="7" id="KW-0539">Nucleus</keyword>
<dbReference type="Gene3D" id="2.30.30.140">
    <property type="match status" value="1"/>
</dbReference>
<organism evidence="10 11">
    <name type="scientific">Malassezia cuniculi</name>
    <dbReference type="NCBI Taxonomy" id="948313"/>
    <lineage>
        <taxon>Eukaryota</taxon>
        <taxon>Fungi</taxon>
        <taxon>Dikarya</taxon>
        <taxon>Basidiomycota</taxon>
        <taxon>Ustilaginomycotina</taxon>
        <taxon>Malasseziomycetes</taxon>
        <taxon>Malasseziales</taxon>
        <taxon>Malasseziaceae</taxon>
        <taxon>Malassezia</taxon>
    </lineage>
</organism>
<dbReference type="GO" id="GO:0006355">
    <property type="term" value="P:regulation of DNA-templated transcription"/>
    <property type="evidence" value="ECO:0007669"/>
    <property type="project" value="InterPro"/>
</dbReference>
<comment type="subcellular location">
    <subcellularLocation>
        <location evidence="1">Nucleus</location>
    </subcellularLocation>
</comment>
<dbReference type="InterPro" id="IPR008676">
    <property type="entry name" value="MRG"/>
</dbReference>
<keyword evidence="11" id="KW-1185">Reference proteome</keyword>
<name>A0AAF0F1N8_9BASI</name>
<evidence type="ECO:0000313" key="11">
    <source>
        <dbReference type="Proteomes" id="UP001219933"/>
    </source>
</evidence>
<reference evidence="10" key="1">
    <citation type="submission" date="2023-03" db="EMBL/GenBank/DDBJ databases">
        <title>Mating type loci evolution in Malassezia.</title>
        <authorList>
            <person name="Coelho M.A."/>
        </authorList>
    </citation>
    <scope>NUCLEOTIDE SEQUENCE</scope>
    <source>
        <strain evidence="10">CBS 11721</strain>
    </source>
</reference>
<evidence type="ECO:0000256" key="4">
    <source>
        <dbReference type="ARBA" id="ARBA00022853"/>
    </source>
</evidence>
<dbReference type="SMART" id="SM00298">
    <property type="entry name" value="CHROMO"/>
    <property type="match status" value="1"/>
</dbReference>
<comment type="similarity">
    <text evidence="2">Belongs to the MRG family.</text>
</comment>
<proteinExistence type="inferred from homology"/>
<evidence type="ECO:0000256" key="1">
    <source>
        <dbReference type="ARBA" id="ARBA00004123"/>
    </source>
</evidence>
<evidence type="ECO:0000256" key="5">
    <source>
        <dbReference type="ARBA" id="ARBA00023015"/>
    </source>
</evidence>
<dbReference type="Pfam" id="PF22732">
    <property type="entry name" value="MSL3_chromo-like"/>
    <property type="match status" value="1"/>
</dbReference>
<dbReference type="SUPFAM" id="SSF54160">
    <property type="entry name" value="Chromo domain-like"/>
    <property type="match status" value="1"/>
</dbReference>
<dbReference type="Pfam" id="PF05712">
    <property type="entry name" value="MRG"/>
    <property type="match status" value="2"/>
</dbReference>
<evidence type="ECO:0000256" key="3">
    <source>
        <dbReference type="ARBA" id="ARBA00018505"/>
    </source>
</evidence>
<dbReference type="AlphaFoldDB" id="A0AAF0F1N8"/>
<gene>
    <name evidence="10" type="primary">EAF3</name>
    <name evidence="10" type="ORF">MCUN1_003508</name>
</gene>
<dbReference type="InterPro" id="IPR016197">
    <property type="entry name" value="Chromo-like_dom_sf"/>
</dbReference>
<keyword evidence="5" id="KW-0805">Transcription regulation</keyword>
<protein>
    <recommendedName>
        <fullName evidence="3">Chromatin modification-related protein EAF3</fullName>
    </recommendedName>
</protein>
<evidence type="ECO:0000256" key="2">
    <source>
        <dbReference type="ARBA" id="ARBA00009093"/>
    </source>
</evidence>
<dbReference type="Gene3D" id="1.10.274.30">
    <property type="entry name" value="MRG domain"/>
    <property type="match status" value="1"/>
</dbReference>
<dbReference type="PANTHER" id="PTHR10880:SF15">
    <property type="entry name" value="MSL COMPLEX SUBUNIT 3"/>
    <property type="match status" value="1"/>
</dbReference>
<feature type="compositionally biased region" description="Basic and acidic residues" evidence="8">
    <location>
        <begin position="88"/>
        <end position="107"/>
    </location>
</feature>
<dbReference type="CDD" id="cd18983">
    <property type="entry name" value="CBD_MSL3_like"/>
    <property type="match status" value="1"/>
</dbReference>
<feature type="compositionally biased region" description="Basic and acidic residues" evidence="8">
    <location>
        <begin position="114"/>
        <end position="129"/>
    </location>
</feature>
<keyword evidence="6" id="KW-0804">Transcription</keyword>
<dbReference type="InterPro" id="IPR038217">
    <property type="entry name" value="MRG_C_sf"/>
</dbReference>
<dbReference type="Proteomes" id="UP001219933">
    <property type="component" value="Chromosome 5"/>
</dbReference>
<dbReference type="GO" id="GO:0035267">
    <property type="term" value="C:NuA4 histone acetyltransferase complex"/>
    <property type="evidence" value="ECO:0007669"/>
    <property type="project" value="TreeGrafter"/>
</dbReference>
<dbReference type="PANTHER" id="PTHR10880">
    <property type="entry name" value="MORTALITY FACTOR 4-LIKE PROTEIN"/>
    <property type="match status" value="1"/>
</dbReference>
<dbReference type="InterPro" id="IPR000953">
    <property type="entry name" value="Chromo/chromo_shadow_dom"/>
</dbReference>
<accession>A0AAF0F1N8</accession>
<dbReference type="GO" id="GO:0006338">
    <property type="term" value="P:chromatin remodeling"/>
    <property type="evidence" value="ECO:0007669"/>
    <property type="project" value="UniProtKB-ARBA"/>
</dbReference>
<dbReference type="InterPro" id="IPR026541">
    <property type="entry name" value="MRG_dom"/>
</dbReference>
<sequence>MLFQPEEKVLCFHGPLMYQAKACRALTQILQAEEWTGKDNEGGASGPHYFVHYLGWKKTWDEWVPQERVLKLCDENLAKQKALVDAQRAESEAAPRDDSSARRDAKKVGRGSKRSREASEHDEEKRPELRLAVPESLKAQLVDDWENVTRKEQLVPLPRTPTVKDILAEFGGQYAKRGRTRPAVLDEVLAGLKLYFDRSLAQNLLYRFERQQYVDLRREHAPKGEPGAATPDIEPSAFYGAEHLLRLFGTLCTVVGAVVGAAIGDGCADDDDAHPANTVNLPSIVAHTSMDARSIALIREYTTELLAYLAREQSRLFVSTYMDPSPAYHRAGVV</sequence>
<keyword evidence="4" id="KW-0156">Chromatin regulator</keyword>
<evidence type="ECO:0000256" key="7">
    <source>
        <dbReference type="ARBA" id="ARBA00023242"/>
    </source>
</evidence>
<dbReference type="InterPro" id="IPR053820">
    <property type="entry name" value="MSL3_chromo-like"/>
</dbReference>
<evidence type="ECO:0000256" key="6">
    <source>
        <dbReference type="ARBA" id="ARBA00023163"/>
    </source>
</evidence>
<dbReference type="PIRSF" id="PIRSF038133">
    <property type="entry name" value="HAT_Nua4_EAF3/MRG15"/>
    <property type="match status" value="1"/>
</dbReference>
<evidence type="ECO:0000256" key="8">
    <source>
        <dbReference type="SAM" id="MobiDB-lite"/>
    </source>
</evidence>
<dbReference type="PROSITE" id="PS51640">
    <property type="entry name" value="MRG"/>
    <property type="match status" value="1"/>
</dbReference>
<evidence type="ECO:0000259" key="9">
    <source>
        <dbReference type="SMART" id="SM00298"/>
    </source>
</evidence>